<evidence type="ECO:0000256" key="2">
    <source>
        <dbReference type="ARBA" id="ARBA00008107"/>
    </source>
</evidence>
<dbReference type="NCBIfam" id="TIGR02135">
    <property type="entry name" value="phoU_full"/>
    <property type="match status" value="1"/>
</dbReference>
<dbReference type="Pfam" id="PF01895">
    <property type="entry name" value="PhoU"/>
    <property type="match status" value="2"/>
</dbReference>
<feature type="domain" description="PhoU" evidence="9">
    <location>
        <begin position="123"/>
        <end position="208"/>
    </location>
</feature>
<evidence type="ECO:0000259" key="9">
    <source>
        <dbReference type="Pfam" id="PF01895"/>
    </source>
</evidence>
<dbReference type="InterPro" id="IPR028366">
    <property type="entry name" value="PhoU"/>
</dbReference>
<comment type="similarity">
    <text evidence="2 8">Belongs to the PhoU family.</text>
</comment>
<accession>A0A1H2H3F2</accession>
<dbReference type="RefSeq" id="WP_014958555.1">
    <property type="nucleotide sequence ID" value="NZ_FNLL01000006.1"/>
</dbReference>
<evidence type="ECO:0000256" key="4">
    <source>
        <dbReference type="ARBA" id="ARBA00022448"/>
    </source>
</evidence>
<evidence type="ECO:0000313" key="10">
    <source>
        <dbReference type="EMBL" id="SDU26352.1"/>
    </source>
</evidence>
<sequence length="223" mass="25571">MQEHIVKSFDKEIKSLRDKITLMAKSCEDQINGATQAFVHMDAELAQNIIKGDSHINRFQREIEDNAVRFLAKRHPLAVDLRQILSAMKIASELERIGDYTANIAKRIANLSEKPLSDASDLIMKMAQTCKIMLHDAIDAFLSLNIKQAVAVWQKDDEIDGYFSEMMTMLQEQMQYETTAINDCTQLIFMGRCFERIGDHITNIAENIYYVVTGQNYIDQLEE</sequence>
<dbReference type="PANTHER" id="PTHR42930:SF3">
    <property type="entry name" value="PHOSPHATE-SPECIFIC TRANSPORT SYSTEM ACCESSORY PROTEIN PHOU"/>
    <property type="match status" value="1"/>
</dbReference>
<evidence type="ECO:0000256" key="5">
    <source>
        <dbReference type="ARBA" id="ARBA00022490"/>
    </source>
</evidence>
<keyword evidence="4 8" id="KW-0813">Transport</keyword>
<reference evidence="11" key="1">
    <citation type="submission" date="2016-10" db="EMBL/GenBank/DDBJ databases">
        <authorList>
            <person name="Varghese N."/>
            <person name="Submissions S."/>
        </authorList>
    </citation>
    <scope>NUCLEOTIDE SEQUENCE [LARGE SCALE GENOMIC DNA]</scope>
    <source>
        <strain evidence="11">DSM 3384</strain>
    </source>
</reference>
<evidence type="ECO:0000256" key="6">
    <source>
        <dbReference type="ARBA" id="ARBA00022592"/>
    </source>
</evidence>
<dbReference type="GO" id="GO:0006817">
    <property type="term" value="P:phosphate ion transport"/>
    <property type="evidence" value="ECO:0007669"/>
    <property type="project" value="UniProtKB-KW"/>
</dbReference>
<evidence type="ECO:0000256" key="8">
    <source>
        <dbReference type="PIRNR" id="PIRNR003107"/>
    </source>
</evidence>
<dbReference type="GO" id="GO:0045936">
    <property type="term" value="P:negative regulation of phosphate metabolic process"/>
    <property type="evidence" value="ECO:0007669"/>
    <property type="project" value="InterPro"/>
</dbReference>
<comment type="function">
    <text evidence="7 8">Plays a role in the regulation of phosphate uptake.</text>
</comment>
<feature type="domain" description="PhoU" evidence="9">
    <location>
        <begin position="20"/>
        <end position="108"/>
    </location>
</feature>
<protein>
    <recommendedName>
        <fullName evidence="8">Phosphate-specific transport system accessory protein PhoU</fullName>
    </recommendedName>
</protein>
<evidence type="ECO:0000313" key="11">
    <source>
        <dbReference type="Proteomes" id="UP000199608"/>
    </source>
</evidence>
<evidence type="ECO:0000256" key="3">
    <source>
        <dbReference type="ARBA" id="ARBA00011738"/>
    </source>
</evidence>
<organism evidence="10 11">
    <name type="scientific">Desulfobacula phenolica</name>
    <dbReference type="NCBI Taxonomy" id="90732"/>
    <lineage>
        <taxon>Bacteria</taxon>
        <taxon>Pseudomonadati</taxon>
        <taxon>Thermodesulfobacteriota</taxon>
        <taxon>Desulfobacteria</taxon>
        <taxon>Desulfobacterales</taxon>
        <taxon>Desulfobacteraceae</taxon>
        <taxon>Desulfobacula</taxon>
    </lineage>
</organism>
<dbReference type="EMBL" id="FNLL01000006">
    <property type="protein sequence ID" value="SDU26352.1"/>
    <property type="molecule type" value="Genomic_DNA"/>
</dbReference>
<dbReference type="GO" id="GO:0030643">
    <property type="term" value="P:intracellular phosphate ion homeostasis"/>
    <property type="evidence" value="ECO:0007669"/>
    <property type="project" value="InterPro"/>
</dbReference>
<keyword evidence="5 8" id="KW-0963">Cytoplasm</keyword>
<dbReference type="SUPFAM" id="SSF109755">
    <property type="entry name" value="PhoU-like"/>
    <property type="match status" value="1"/>
</dbReference>
<dbReference type="InterPro" id="IPR026022">
    <property type="entry name" value="PhoU_dom"/>
</dbReference>
<comment type="subunit">
    <text evidence="3 8">Homodimer.</text>
</comment>
<evidence type="ECO:0000256" key="1">
    <source>
        <dbReference type="ARBA" id="ARBA00004496"/>
    </source>
</evidence>
<dbReference type="GO" id="GO:0005737">
    <property type="term" value="C:cytoplasm"/>
    <property type="evidence" value="ECO:0007669"/>
    <property type="project" value="UniProtKB-SubCell"/>
</dbReference>
<comment type="subcellular location">
    <subcellularLocation>
        <location evidence="1 8">Cytoplasm</location>
    </subcellularLocation>
</comment>
<dbReference type="PANTHER" id="PTHR42930">
    <property type="entry name" value="PHOSPHATE-SPECIFIC TRANSPORT SYSTEM ACCESSORY PROTEIN PHOU"/>
    <property type="match status" value="1"/>
</dbReference>
<dbReference type="FunFam" id="1.20.58.220:FF:000004">
    <property type="entry name" value="Phosphate-specific transport system accessory protein PhoU"/>
    <property type="match status" value="1"/>
</dbReference>
<dbReference type="Proteomes" id="UP000199608">
    <property type="component" value="Unassembled WGS sequence"/>
</dbReference>
<evidence type="ECO:0000256" key="7">
    <source>
        <dbReference type="ARBA" id="ARBA00056181"/>
    </source>
</evidence>
<gene>
    <name evidence="10" type="ORF">SAMN04487931_10625</name>
</gene>
<name>A0A1H2H3F2_9BACT</name>
<keyword evidence="6 8" id="KW-0592">Phosphate transport</keyword>
<dbReference type="InterPro" id="IPR038078">
    <property type="entry name" value="PhoU-like_sf"/>
</dbReference>
<dbReference type="AlphaFoldDB" id="A0A1H2H3F2"/>
<keyword evidence="11" id="KW-1185">Reference proteome</keyword>
<dbReference type="Gene3D" id="1.20.58.220">
    <property type="entry name" value="Phosphate transport system protein phou homolog 2, domain 2"/>
    <property type="match status" value="1"/>
</dbReference>
<proteinExistence type="inferred from homology"/>
<dbReference type="PIRSF" id="PIRSF003107">
    <property type="entry name" value="PhoU"/>
    <property type="match status" value="1"/>
</dbReference>